<evidence type="ECO:0000256" key="10">
    <source>
        <dbReference type="ARBA" id="ARBA00024113"/>
    </source>
</evidence>
<dbReference type="InterPro" id="IPR000961">
    <property type="entry name" value="AGC-kinase_C"/>
</dbReference>
<organism evidence="17 18">
    <name type="scientific">Tetrabaena socialis</name>
    <dbReference type="NCBI Taxonomy" id="47790"/>
    <lineage>
        <taxon>Eukaryota</taxon>
        <taxon>Viridiplantae</taxon>
        <taxon>Chlorophyta</taxon>
        <taxon>core chlorophytes</taxon>
        <taxon>Chlorophyceae</taxon>
        <taxon>CS clade</taxon>
        <taxon>Chlamydomonadales</taxon>
        <taxon>Tetrabaenaceae</taxon>
        <taxon>Tetrabaena</taxon>
    </lineage>
</organism>
<evidence type="ECO:0000256" key="2">
    <source>
        <dbReference type="ARBA" id="ARBA00006352"/>
    </source>
</evidence>
<dbReference type="InterPro" id="IPR000719">
    <property type="entry name" value="Prot_kinase_dom"/>
</dbReference>
<feature type="domain" description="Protein kinase" evidence="14">
    <location>
        <begin position="92"/>
        <end position="403"/>
    </location>
</feature>
<evidence type="ECO:0000256" key="5">
    <source>
        <dbReference type="ARBA" id="ARBA00022679"/>
    </source>
</evidence>
<evidence type="ECO:0000256" key="6">
    <source>
        <dbReference type="ARBA" id="ARBA00022723"/>
    </source>
</evidence>
<dbReference type="GO" id="GO:0005952">
    <property type="term" value="C:cAMP-dependent protein kinase complex"/>
    <property type="evidence" value="ECO:0007669"/>
    <property type="project" value="TreeGrafter"/>
</dbReference>
<dbReference type="InterPro" id="IPR014710">
    <property type="entry name" value="RmlC-like_jellyroll"/>
</dbReference>
<accession>A0A2J8A652</accession>
<evidence type="ECO:0000256" key="13">
    <source>
        <dbReference type="SAM" id="MobiDB-lite"/>
    </source>
</evidence>
<dbReference type="GO" id="GO:0046872">
    <property type="term" value="F:metal ion binding"/>
    <property type="evidence" value="ECO:0007669"/>
    <property type="project" value="UniProtKB-KW"/>
</dbReference>
<dbReference type="SUPFAM" id="SSF56112">
    <property type="entry name" value="Protein kinase-like (PK-like)"/>
    <property type="match status" value="1"/>
</dbReference>
<dbReference type="PANTHER" id="PTHR24353:SF139">
    <property type="match status" value="1"/>
</dbReference>
<evidence type="ECO:0000256" key="7">
    <source>
        <dbReference type="ARBA" id="ARBA00022741"/>
    </source>
</evidence>
<keyword evidence="5" id="KW-0808">Transferase</keyword>
<evidence type="ECO:0000259" key="16">
    <source>
        <dbReference type="PROSITE" id="PS51285"/>
    </source>
</evidence>
<dbReference type="PANTHER" id="PTHR24353">
    <property type="entry name" value="CYCLIC NUCLEOTIDE-DEPENDENT PROTEIN KINASE"/>
    <property type="match status" value="1"/>
</dbReference>
<dbReference type="PROSITE" id="PS50042">
    <property type="entry name" value="CNMP_BINDING_3"/>
    <property type="match status" value="2"/>
</dbReference>
<dbReference type="Pfam" id="PF00027">
    <property type="entry name" value="cNMP_binding"/>
    <property type="match status" value="2"/>
</dbReference>
<dbReference type="Proteomes" id="UP000236333">
    <property type="component" value="Unassembled WGS sequence"/>
</dbReference>
<dbReference type="PRINTS" id="PR00103">
    <property type="entry name" value="CAMPKINASE"/>
</dbReference>
<dbReference type="SUPFAM" id="SSF51206">
    <property type="entry name" value="cAMP-binding domain-like"/>
    <property type="match status" value="2"/>
</dbReference>
<evidence type="ECO:0000259" key="14">
    <source>
        <dbReference type="PROSITE" id="PS50011"/>
    </source>
</evidence>
<protein>
    <recommendedName>
        <fullName evidence="10">cGMP-dependent protein kinase</fullName>
        <ecNumber evidence="3">2.7.11.12</ecNumber>
    </recommendedName>
</protein>
<comment type="caution">
    <text evidence="17">The sequence shown here is derived from an EMBL/GenBank/DDBJ whole genome shotgun (WGS) entry which is preliminary data.</text>
</comment>
<dbReference type="GO" id="GO:0004691">
    <property type="term" value="F:cAMP-dependent protein kinase activity"/>
    <property type="evidence" value="ECO:0007669"/>
    <property type="project" value="TreeGrafter"/>
</dbReference>
<keyword evidence="18" id="KW-1185">Reference proteome</keyword>
<dbReference type="OrthoDB" id="417078at2759"/>
<feature type="domain" description="AGC-kinase C-terminal" evidence="16">
    <location>
        <begin position="404"/>
        <end position="462"/>
    </location>
</feature>
<keyword evidence="8 17" id="KW-0418">Kinase</keyword>
<evidence type="ECO:0000256" key="3">
    <source>
        <dbReference type="ARBA" id="ARBA00012428"/>
    </source>
</evidence>
<dbReference type="Gene3D" id="1.10.510.10">
    <property type="entry name" value="Transferase(Phosphotransferase) domain 1"/>
    <property type="match status" value="1"/>
</dbReference>
<reference evidence="17 18" key="1">
    <citation type="journal article" date="2017" name="Mol. Biol. Evol.">
        <title>The 4-celled Tetrabaena socialis nuclear genome reveals the essential components for genetic control of cell number at the origin of multicellularity in the volvocine lineage.</title>
        <authorList>
            <person name="Featherston J."/>
            <person name="Arakaki Y."/>
            <person name="Hanschen E.R."/>
            <person name="Ferris P.J."/>
            <person name="Michod R.E."/>
            <person name="Olson B.J.S.C."/>
            <person name="Nozaki H."/>
            <person name="Durand P.M."/>
        </authorList>
    </citation>
    <scope>NUCLEOTIDE SEQUENCE [LARGE SCALE GENOMIC DNA]</scope>
    <source>
        <strain evidence="17 18">NIES-571</strain>
    </source>
</reference>
<dbReference type="CDD" id="cd00038">
    <property type="entry name" value="CAP_ED"/>
    <property type="match status" value="2"/>
</dbReference>
<dbReference type="EMBL" id="PGGS01000149">
    <property type="protein sequence ID" value="PNH08012.1"/>
    <property type="molecule type" value="Genomic_DNA"/>
</dbReference>
<dbReference type="Gene3D" id="2.60.120.10">
    <property type="entry name" value="Jelly Rolls"/>
    <property type="match status" value="2"/>
</dbReference>
<gene>
    <name evidence="17" type="ORF">TSOC_005453</name>
</gene>
<dbReference type="GO" id="GO:0005524">
    <property type="term" value="F:ATP binding"/>
    <property type="evidence" value="ECO:0007669"/>
    <property type="project" value="UniProtKB-KW"/>
</dbReference>
<sequence>MGADSSKYGDVDGGQVAYIAQRTQVGRAKAITANKAGPQGKLDIKLPPKASRADANDYDFIKSSLVNLLLFSRLDRVTAQRIVAEMYMLPVSAGEILIQQGDSGDAATKLFVVRSGKFEVLERRKDVMFKVNTKERGDVFGEISLMYDCPRSATVAATTDASVYVLERDVFRHFVQASVEDEKGQIQLFLNSVPLLASLRPNEKMLLVDAFQEEAYAAGARAIVEGDLGDKFYIIKEGEAQVIAGDKEVNRLFRSDFFGEQALLQDEPRRATVRALTQLTCLTLDRRTFVAVLGPLQDIMAKEKSPEVCVAGWGRVGGMGDGWTLGVLMYVLLTARQPFTSPKTQDPMEVMRRIVDDRWPIKYPPYMTDEARDLISRLLERKPVKRIGMLQGKARDIKTHPWFAGFDWESLTARRMDPPRKPKETDSAKRKTELAEAHSKEPREPTATPAEFAEWDRVFKDF</sequence>
<dbReference type="SMART" id="SM00220">
    <property type="entry name" value="S_TKc"/>
    <property type="match status" value="1"/>
</dbReference>
<dbReference type="SMART" id="SM00100">
    <property type="entry name" value="cNMP"/>
    <property type="match status" value="2"/>
</dbReference>
<comment type="cofactor">
    <cofactor evidence="1">
        <name>Mg(2+)</name>
        <dbReference type="ChEBI" id="CHEBI:18420"/>
    </cofactor>
</comment>
<comment type="catalytic activity">
    <reaction evidence="12">
        <text>L-seryl-[protein] + ATP = O-phospho-L-seryl-[protein] + ADP + H(+)</text>
        <dbReference type="Rhea" id="RHEA:17989"/>
        <dbReference type="Rhea" id="RHEA-COMP:9863"/>
        <dbReference type="Rhea" id="RHEA-COMP:11604"/>
        <dbReference type="ChEBI" id="CHEBI:15378"/>
        <dbReference type="ChEBI" id="CHEBI:29999"/>
        <dbReference type="ChEBI" id="CHEBI:30616"/>
        <dbReference type="ChEBI" id="CHEBI:83421"/>
        <dbReference type="ChEBI" id="CHEBI:456216"/>
        <dbReference type="EC" id="2.7.11.12"/>
    </reaction>
</comment>
<dbReference type="PROSITE" id="PS50011">
    <property type="entry name" value="PROTEIN_KINASE_DOM"/>
    <property type="match status" value="1"/>
</dbReference>
<dbReference type="InterPro" id="IPR011009">
    <property type="entry name" value="Kinase-like_dom_sf"/>
</dbReference>
<evidence type="ECO:0000313" key="18">
    <source>
        <dbReference type="Proteomes" id="UP000236333"/>
    </source>
</evidence>
<evidence type="ECO:0000256" key="9">
    <source>
        <dbReference type="ARBA" id="ARBA00022840"/>
    </source>
</evidence>
<evidence type="ECO:0000256" key="1">
    <source>
        <dbReference type="ARBA" id="ARBA00001946"/>
    </source>
</evidence>
<feature type="domain" description="Cyclic nucleotide-binding" evidence="15">
    <location>
        <begin position="195"/>
        <end position="302"/>
    </location>
</feature>
<dbReference type="PROSITE" id="PS51285">
    <property type="entry name" value="AGC_KINASE_CTER"/>
    <property type="match status" value="1"/>
</dbReference>
<keyword evidence="4" id="KW-0723">Serine/threonine-protein kinase</keyword>
<comment type="similarity">
    <text evidence="2">Belongs to the protein kinase superfamily. AGC Ser/Thr protein kinase family. cGMP subfamily.</text>
</comment>
<evidence type="ECO:0000256" key="8">
    <source>
        <dbReference type="ARBA" id="ARBA00022777"/>
    </source>
</evidence>
<dbReference type="FunFam" id="2.60.120.10:FF:000068">
    <property type="entry name" value="cGMP-dependent protein kinase"/>
    <property type="match status" value="1"/>
</dbReference>
<comment type="catalytic activity">
    <reaction evidence="11">
        <text>L-threonyl-[protein] + ATP = O-phospho-L-threonyl-[protein] + ADP + H(+)</text>
        <dbReference type="Rhea" id="RHEA:46608"/>
        <dbReference type="Rhea" id="RHEA-COMP:11060"/>
        <dbReference type="Rhea" id="RHEA-COMP:11605"/>
        <dbReference type="ChEBI" id="CHEBI:15378"/>
        <dbReference type="ChEBI" id="CHEBI:30013"/>
        <dbReference type="ChEBI" id="CHEBI:30616"/>
        <dbReference type="ChEBI" id="CHEBI:61977"/>
        <dbReference type="ChEBI" id="CHEBI:456216"/>
        <dbReference type="EC" id="2.7.11.12"/>
    </reaction>
</comment>
<evidence type="ECO:0000256" key="4">
    <source>
        <dbReference type="ARBA" id="ARBA00022527"/>
    </source>
</evidence>
<evidence type="ECO:0000259" key="15">
    <source>
        <dbReference type="PROSITE" id="PS50042"/>
    </source>
</evidence>
<dbReference type="EC" id="2.7.11.12" evidence="3"/>
<dbReference type="InterPro" id="IPR000595">
    <property type="entry name" value="cNMP-bd_dom"/>
</dbReference>
<keyword evidence="6" id="KW-0479">Metal-binding</keyword>
<dbReference type="Pfam" id="PF00069">
    <property type="entry name" value="Pkinase"/>
    <property type="match status" value="1"/>
</dbReference>
<dbReference type="GO" id="GO:0004692">
    <property type="term" value="F:cGMP-dependent protein kinase activity"/>
    <property type="evidence" value="ECO:0007669"/>
    <property type="project" value="UniProtKB-EC"/>
</dbReference>
<feature type="compositionally biased region" description="Basic and acidic residues" evidence="13">
    <location>
        <begin position="414"/>
        <end position="444"/>
    </location>
</feature>
<feature type="region of interest" description="Disordered" evidence="13">
    <location>
        <begin position="414"/>
        <end position="462"/>
    </location>
</feature>
<dbReference type="PROSITE" id="PS00889">
    <property type="entry name" value="CNMP_BINDING_2"/>
    <property type="match status" value="1"/>
</dbReference>
<name>A0A2J8A652_9CHLO</name>
<evidence type="ECO:0000256" key="11">
    <source>
        <dbReference type="ARBA" id="ARBA00047298"/>
    </source>
</evidence>
<evidence type="ECO:0000256" key="12">
    <source>
        <dbReference type="ARBA" id="ARBA00047462"/>
    </source>
</evidence>
<keyword evidence="9" id="KW-0067">ATP-binding</keyword>
<dbReference type="AlphaFoldDB" id="A0A2J8A652"/>
<evidence type="ECO:0000313" key="17">
    <source>
        <dbReference type="EMBL" id="PNH08012.1"/>
    </source>
</evidence>
<dbReference type="InterPro" id="IPR018488">
    <property type="entry name" value="cNMP-bd_CS"/>
</dbReference>
<feature type="domain" description="Cyclic nucleotide-binding" evidence="15">
    <location>
        <begin position="70"/>
        <end position="192"/>
    </location>
</feature>
<proteinExistence type="inferred from homology"/>
<dbReference type="InterPro" id="IPR018490">
    <property type="entry name" value="cNMP-bd_dom_sf"/>
</dbReference>
<keyword evidence="7" id="KW-0547">Nucleotide-binding</keyword>